<dbReference type="Proteomes" id="UP000326924">
    <property type="component" value="Unassembled WGS sequence"/>
</dbReference>
<protein>
    <submittedName>
        <fullName evidence="2">Uncharacterized protein</fullName>
    </submittedName>
</protein>
<keyword evidence="3" id="KW-1185">Reference proteome</keyword>
<dbReference type="EMBL" id="VXIS01000260">
    <property type="protein sequence ID" value="KAA8895504.1"/>
    <property type="molecule type" value="Genomic_DNA"/>
</dbReference>
<organism evidence="2 3">
    <name type="scientific">Sphaerosporella brunnea</name>
    <dbReference type="NCBI Taxonomy" id="1250544"/>
    <lineage>
        <taxon>Eukaryota</taxon>
        <taxon>Fungi</taxon>
        <taxon>Dikarya</taxon>
        <taxon>Ascomycota</taxon>
        <taxon>Pezizomycotina</taxon>
        <taxon>Pezizomycetes</taxon>
        <taxon>Pezizales</taxon>
        <taxon>Pyronemataceae</taxon>
        <taxon>Sphaerosporella</taxon>
    </lineage>
</organism>
<name>A0A5J5EJX8_9PEZI</name>
<evidence type="ECO:0000313" key="2">
    <source>
        <dbReference type="EMBL" id="KAA8895504.1"/>
    </source>
</evidence>
<accession>A0A5J5EJX8</accession>
<dbReference type="AlphaFoldDB" id="A0A5J5EJX8"/>
<dbReference type="InParanoid" id="A0A5J5EJX8"/>
<feature type="region of interest" description="Disordered" evidence="1">
    <location>
        <begin position="20"/>
        <end position="81"/>
    </location>
</feature>
<proteinExistence type="predicted"/>
<evidence type="ECO:0000256" key="1">
    <source>
        <dbReference type="SAM" id="MobiDB-lite"/>
    </source>
</evidence>
<feature type="compositionally biased region" description="Acidic residues" evidence="1">
    <location>
        <begin position="50"/>
        <end position="60"/>
    </location>
</feature>
<sequence length="245" mass="26387">MFPLSIGAELQNLPVPAAISSPSWAVGSCSDGPWLTRRTSESGLTSNFSDSEDDDSEAADADTSAKPSDSENNSDPEHMIDPIHTERLKEELQTMKTSLTALGAVVMAFAENNNALATEMRTTKASVKSFTHKNNGPAGYRRSPAVERIDRTANEGFLLMKKVQAEQKLLVQALVNKSSPHPNVASSTNVASSDEVVMLILAAGILTDNTAFWDGAEGWQVMRPVHTDLFYPADQLAGQPSKQIV</sequence>
<gene>
    <name evidence="2" type="ORF">FN846DRAFT_996652</name>
</gene>
<reference evidence="2 3" key="1">
    <citation type="submission" date="2019-09" db="EMBL/GenBank/DDBJ databases">
        <title>Draft genome of the ectomycorrhizal ascomycete Sphaerosporella brunnea.</title>
        <authorList>
            <consortium name="DOE Joint Genome Institute"/>
            <person name="Benucci G.M."/>
            <person name="Marozzi G."/>
            <person name="Antonielli L."/>
            <person name="Sanchez S."/>
            <person name="Marco P."/>
            <person name="Wang X."/>
            <person name="Falini L.B."/>
            <person name="Barry K."/>
            <person name="Haridas S."/>
            <person name="Lipzen A."/>
            <person name="Labutti K."/>
            <person name="Grigoriev I.V."/>
            <person name="Murat C."/>
            <person name="Martin F."/>
            <person name="Albertini E."/>
            <person name="Donnini D."/>
            <person name="Bonito G."/>
        </authorList>
    </citation>
    <scope>NUCLEOTIDE SEQUENCE [LARGE SCALE GENOMIC DNA]</scope>
    <source>
        <strain evidence="2 3">Sb_GMNB300</strain>
    </source>
</reference>
<evidence type="ECO:0000313" key="3">
    <source>
        <dbReference type="Proteomes" id="UP000326924"/>
    </source>
</evidence>
<comment type="caution">
    <text evidence="2">The sequence shown here is derived from an EMBL/GenBank/DDBJ whole genome shotgun (WGS) entry which is preliminary data.</text>
</comment>